<dbReference type="Pfam" id="PF02652">
    <property type="entry name" value="Lactate_perm"/>
    <property type="match status" value="1"/>
</dbReference>
<dbReference type="InterPro" id="IPR003804">
    <property type="entry name" value="Lactate_perm"/>
</dbReference>
<evidence type="ECO:0000256" key="3">
    <source>
        <dbReference type="ARBA" id="ARBA00022475"/>
    </source>
</evidence>
<reference evidence="8" key="1">
    <citation type="journal article" date="2014" name="Front. Microbiol.">
        <title>High frequency of phylogenetically diverse reductive dehalogenase-homologous genes in deep subseafloor sedimentary metagenomes.</title>
        <authorList>
            <person name="Kawai M."/>
            <person name="Futagami T."/>
            <person name="Toyoda A."/>
            <person name="Takaki Y."/>
            <person name="Nishi S."/>
            <person name="Hori S."/>
            <person name="Arai W."/>
            <person name="Tsubouchi T."/>
            <person name="Morono Y."/>
            <person name="Uchiyama I."/>
            <person name="Ito T."/>
            <person name="Fujiyama A."/>
            <person name="Inagaki F."/>
            <person name="Takami H."/>
        </authorList>
    </citation>
    <scope>NUCLEOTIDE SEQUENCE</scope>
    <source>
        <strain evidence="8">Expedition CK06-06</strain>
    </source>
</reference>
<feature type="non-terminal residue" evidence="8">
    <location>
        <position position="280"/>
    </location>
</feature>
<feature type="transmembrane region" description="Helical" evidence="7">
    <location>
        <begin position="140"/>
        <end position="161"/>
    </location>
</feature>
<evidence type="ECO:0000313" key="8">
    <source>
        <dbReference type="EMBL" id="GAH04108.1"/>
    </source>
</evidence>
<evidence type="ECO:0000256" key="4">
    <source>
        <dbReference type="ARBA" id="ARBA00022692"/>
    </source>
</evidence>
<evidence type="ECO:0000256" key="6">
    <source>
        <dbReference type="ARBA" id="ARBA00023136"/>
    </source>
</evidence>
<sequence>NVIFPLTTLTNVFAGAAVLLVLFLFNKVRNKPIIDRSTLDEKDLEIEAGISLSRASIPWVALVILSLATNMIPQVFQFLFHDLAFPITIGAYPGVLNTRVLWQAYTLMLIATIVSMPFFKTDRDVLKRTFTGFKKRAPRPVLAAAIFFAMAEVMNFSGWVLDGTGTWLNPTNLANGIDPTNNMIFLLAGMTAGLGILYPILAPFLGLLAGFISGSETSAIAMFTKYHVETSTMIGANSLVVSASNGIGGGLASVLSPAKIQNAAAVIDEIGIEGQVIRYG</sequence>
<organism evidence="8">
    <name type="scientific">marine sediment metagenome</name>
    <dbReference type="NCBI Taxonomy" id="412755"/>
    <lineage>
        <taxon>unclassified sequences</taxon>
        <taxon>metagenomes</taxon>
        <taxon>ecological metagenomes</taxon>
    </lineage>
</organism>
<dbReference type="PANTHER" id="PTHR30003">
    <property type="entry name" value="L-LACTATE PERMEASE"/>
    <property type="match status" value="1"/>
</dbReference>
<keyword evidence="6 7" id="KW-0472">Membrane</keyword>
<evidence type="ECO:0000256" key="5">
    <source>
        <dbReference type="ARBA" id="ARBA00022989"/>
    </source>
</evidence>
<comment type="subcellular location">
    <subcellularLocation>
        <location evidence="1">Cell membrane</location>
        <topology evidence="1">Multi-pass membrane protein</topology>
    </subcellularLocation>
</comment>
<accession>X1E625</accession>
<feature type="transmembrane region" description="Helical" evidence="7">
    <location>
        <begin position="59"/>
        <end position="80"/>
    </location>
</feature>
<keyword evidence="5 7" id="KW-1133">Transmembrane helix</keyword>
<dbReference type="GO" id="GO:0015295">
    <property type="term" value="F:solute:proton symporter activity"/>
    <property type="evidence" value="ECO:0007669"/>
    <property type="project" value="TreeGrafter"/>
</dbReference>
<feature type="transmembrane region" description="Helical" evidence="7">
    <location>
        <begin position="100"/>
        <end position="119"/>
    </location>
</feature>
<evidence type="ECO:0000256" key="2">
    <source>
        <dbReference type="ARBA" id="ARBA00022448"/>
    </source>
</evidence>
<name>X1E625_9ZZZZ</name>
<feature type="transmembrane region" description="Helical" evidence="7">
    <location>
        <begin position="6"/>
        <end position="26"/>
    </location>
</feature>
<evidence type="ECO:0008006" key="9">
    <source>
        <dbReference type="Google" id="ProtNLM"/>
    </source>
</evidence>
<dbReference type="GO" id="GO:0015129">
    <property type="term" value="F:lactate transmembrane transporter activity"/>
    <property type="evidence" value="ECO:0007669"/>
    <property type="project" value="InterPro"/>
</dbReference>
<keyword evidence="2" id="KW-0813">Transport</keyword>
<dbReference type="PANTHER" id="PTHR30003:SF2">
    <property type="entry name" value="L-LACTATE PERMEASE"/>
    <property type="match status" value="1"/>
</dbReference>
<keyword evidence="4 7" id="KW-0812">Transmembrane</keyword>
<comment type="caution">
    <text evidence="8">The sequence shown here is derived from an EMBL/GenBank/DDBJ whole genome shotgun (WGS) entry which is preliminary data.</text>
</comment>
<feature type="non-terminal residue" evidence="8">
    <location>
        <position position="1"/>
    </location>
</feature>
<dbReference type="AlphaFoldDB" id="X1E625"/>
<gene>
    <name evidence="8" type="ORF">S01H4_46133</name>
</gene>
<keyword evidence="3" id="KW-1003">Cell membrane</keyword>
<feature type="transmembrane region" description="Helical" evidence="7">
    <location>
        <begin position="183"/>
        <end position="212"/>
    </location>
</feature>
<evidence type="ECO:0000256" key="7">
    <source>
        <dbReference type="SAM" id="Phobius"/>
    </source>
</evidence>
<evidence type="ECO:0000256" key="1">
    <source>
        <dbReference type="ARBA" id="ARBA00004651"/>
    </source>
</evidence>
<protein>
    <recommendedName>
        <fullName evidence="9">L-lactate permease</fullName>
    </recommendedName>
</protein>
<dbReference type="EMBL" id="BART01025751">
    <property type="protein sequence ID" value="GAH04108.1"/>
    <property type="molecule type" value="Genomic_DNA"/>
</dbReference>
<dbReference type="GO" id="GO:0005886">
    <property type="term" value="C:plasma membrane"/>
    <property type="evidence" value="ECO:0007669"/>
    <property type="project" value="UniProtKB-SubCell"/>
</dbReference>
<proteinExistence type="predicted"/>